<reference evidence="1 2" key="1">
    <citation type="submission" date="2020-11" db="EMBL/GenBank/DDBJ databases">
        <title>Sequencing the genomes of 1000 actinobacteria strains.</title>
        <authorList>
            <person name="Klenk H.-P."/>
        </authorList>
    </citation>
    <scope>NUCLEOTIDE SEQUENCE [LARGE SCALE GENOMIC DNA]</scope>
    <source>
        <strain evidence="1 2">DSM 101692</strain>
    </source>
</reference>
<name>A0ABS0JDJ4_9ACTN</name>
<dbReference type="SUPFAM" id="SSF56801">
    <property type="entry name" value="Acetyl-CoA synthetase-like"/>
    <property type="match status" value="1"/>
</dbReference>
<comment type="caution">
    <text evidence="1">The sequence shown here is derived from an EMBL/GenBank/DDBJ whole genome shotgun (WGS) entry which is preliminary data.</text>
</comment>
<evidence type="ECO:0000313" key="1">
    <source>
        <dbReference type="EMBL" id="MBG6065004.1"/>
    </source>
</evidence>
<keyword evidence="1" id="KW-0436">Ligase</keyword>
<dbReference type="Proteomes" id="UP000614915">
    <property type="component" value="Unassembled WGS sequence"/>
</dbReference>
<accession>A0ABS0JDJ4</accession>
<sequence length="95" mass="10122">MDDVLLAGPDDERCPTLDQPITRETLRSLVTESQTHLHGAGLRAGGTVALCLPPSLASITTMLAAGVFRGGLRDAFRERYPATLFGNMYGMTEAG</sequence>
<evidence type="ECO:0000313" key="2">
    <source>
        <dbReference type="Proteomes" id="UP000614915"/>
    </source>
</evidence>
<dbReference type="EMBL" id="JADOTX010000001">
    <property type="protein sequence ID" value="MBG6065004.1"/>
    <property type="molecule type" value="Genomic_DNA"/>
</dbReference>
<organism evidence="1 2">
    <name type="scientific">Micromonospora ureilytica</name>
    <dbReference type="NCBI Taxonomy" id="709868"/>
    <lineage>
        <taxon>Bacteria</taxon>
        <taxon>Bacillati</taxon>
        <taxon>Actinomycetota</taxon>
        <taxon>Actinomycetes</taxon>
        <taxon>Micromonosporales</taxon>
        <taxon>Micromonosporaceae</taxon>
        <taxon>Micromonospora</taxon>
    </lineage>
</organism>
<keyword evidence="2" id="KW-1185">Reference proteome</keyword>
<proteinExistence type="predicted"/>
<protein>
    <submittedName>
        <fullName evidence="1">Acyl-CoA synthetase (AMP-forming)/AMP-acid ligase II</fullName>
    </submittedName>
</protein>
<gene>
    <name evidence="1" type="ORF">IW248_001291</name>
</gene>
<dbReference type="GO" id="GO:0016874">
    <property type="term" value="F:ligase activity"/>
    <property type="evidence" value="ECO:0007669"/>
    <property type="project" value="UniProtKB-KW"/>
</dbReference>
<dbReference type="RefSeq" id="WP_372431928.1">
    <property type="nucleotide sequence ID" value="NZ_JADOTX010000001.1"/>
</dbReference>